<dbReference type="Proteomes" id="UP001143810">
    <property type="component" value="Unassembled WGS sequence"/>
</dbReference>
<evidence type="ECO:0000313" key="2">
    <source>
        <dbReference type="Proteomes" id="UP001143810"/>
    </source>
</evidence>
<accession>A0A9X2SWL4</accession>
<name>A0A9X2SWL4_9BACE</name>
<sequence>MKKFADMVSDDFLYRISRLKEQYKKEYSNCEHGIVLILVNSSNKKYIIVEEEDIDNEIQERFDRIVLLLKYKSYYCGFTNVHFKFIGIFNKNNKESMIEYETIAIKKLKFTDAGCYDPYNMKYINSSELVFIDEFYNPFSSYLKKVFSQIKKSIEMAVPKGVYPDVFDDIVDNFSFTCSHLKMMYDIRDFEEYLKMIGEIDQKMSNLYRKKFNPDDYND</sequence>
<gene>
    <name evidence="1" type="ORF">M1B78_06240</name>
</gene>
<dbReference type="AlphaFoldDB" id="A0A9X2SWL4"/>
<organism evidence="1 2">
    <name type="scientific">Bacteroides muris</name>
    <name type="common">ex Fokt et al. 2023</name>
    <dbReference type="NCBI Taxonomy" id="2937417"/>
    <lineage>
        <taxon>Bacteria</taxon>
        <taxon>Pseudomonadati</taxon>
        <taxon>Bacteroidota</taxon>
        <taxon>Bacteroidia</taxon>
        <taxon>Bacteroidales</taxon>
        <taxon>Bacteroidaceae</taxon>
        <taxon>Bacteroides</taxon>
    </lineage>
</organism>
<protein>
    <submittedName>
        <fullName evidence="1">Uncharacterized protein</fullName>
    </submittedName>
</protein>
<comment type="caution">
    <text evidence="1">The sequence shown here is derived from an EMBL/GenBank/DDBJ whole genome shotgun (WGS) entry which is preliminary data.</text>
</comment>
<proteinExistence type="predicted"/>
<evidence type="ECO:0000313" key="1">
    <source>
        <dbReference type="EMBL" id="MCR6507782.1"/>
    </source>
</evidence>
<reference evidence="1" key="1">
    <citation type="journal article" date="2022" name="Arch. Microbiol.">
        <title>Bacteroides muris sp. nov. isolated from the cecum of wild-derived house mice.</title>
        <authorList>
            <person name="Fokt H."/>
            <person name="Unni R."/>
            <person name="Repnik U."/>
            <person name="Schmitz R.A."/>
            <person name="Bramkamp M."/>
            <person name="Baines J.F."/>
            <person name="Unterweger D."/>
        </authorList>
    </citation>
    <scope>NUCLEOTIDE SEQUENCE</scope>
    <source>
        <strain evidence="1">KH569_7</strain>
    </source>
</reference>
<dbReference type="EMBL" id="JAMZEE010000011">
    <property type="protein sequence ID" value="MCR6507782.1"/>
    <property type="molecule type" value="Genomic_DNA"/>
</dbReference>
<dbReference type="RefSeq" id="WP_257940195.1">
    <property type="nucleotide sequence ID" value="NZ_JAMZEE010000011.1"/>
</dbReference>
<reference evidence="1" key="2">
    <citation type="submission" date="2022-04" db="EMBL/GenBank/DDBJ databases">
        <authorList>
            <person name="Fokt H."/>
            <person name="Baines J."/>
        </authorList>
    </citation>
    <scope>NUCLEOTIDE SEQUENCE</scope>
    <source>
        <strain evidence="1">KH569_7</strain>
    </source>
</reference>